<dbReference type="Gene3D" id="2.30.29.80">
    <property type="match status" value="1"/>
</dbReference>
<proteinExistence type="predicted"/>
<dbReference type="EMBL" id="CP048113">
    <property type="protein sequence ID" value="QHS63657.1"/>
    <property type="molecule type" value="Genomic_DNA"/>
</dbReference>
<gene>
    <name evidence="1" type="ORF">GWR21_29970</name>
</gene>
<name>A0A6B9ZNV1_9BACT</name>
<accession>A0A6B9ZNV1</accession>
<sequence length="115" mass="13373">MIRFVITKKAENNYAFDLRPEIGERFIQSVRFLNEDACRRALADFRNEAQLEETYVRSTTIQGDRFYFTMVTYTTLTARSSVFNSPEARESVIETMKKYVADAPIDPVVVDRCKV</sequence>
<reference evidence="1 2" key="1">
    <citation type="submission" date="2020-01" db="EMBL/GenBank/DDBJ databases">
        <title>Complete genome sequence of Chitinophaga sp. H33E-04 isolated from quinoa roots.</title>
        <authorList>
            <person name="Weon H.-Y."/>
            <person name="Lee S.A."/>
        </authorList>
    </citation>
    <scope>NUCLEOTIDE SEQUENCE [LARGE SCALE GENOMIC DNA]</scope>
    <source>
        <strain evidence="1 2">H33E-04</strain>
    </source>
</reference>
<dbReference type="KEGG" id="chih:GWR21_29970"/>
<evidence type="ECO:0000313" key="2">
    <source>
        <dbReference type="Proteomes" id="UP000476411"/>
    </source>
</evidence>
<evidence type="ECO:0008006" key="3">
    <source>
        <dbReference type="Google" id="ProtNLM"/>
    </source>
</evidence>
<protein>
    <recommendedName>
        <fullName evidence="3">DUF1508 domain-containing protein</fullName>
    </recommendedName>
</protein>
<dbReference type="Proteomes" id="UP000476411">
    <property type="component" value="Chromosome"/>
</dbReference>
<evidence type="ECO:0000313" key="1">
    <source>
        <dbReference type="EMBL" id="QHS63657.1"/>
    </source>
</evidence>
<organism evidence="1 2">
    <name type="scientific">Chitinophaga agri</name>
    <dbReference type="NCBI Taxonomy" id="2703787"/>
    <lineage>
        <taxon>Bacteria</taxon>
        <taxon>Pseudomonadati</taxon>
        <taxon>Bacteroidota</taxon>
        <taxon>Chitinophagia</taxon>
        <taxon>Chitinophagales</taxon>
        <taxon>Chitinophagaceae</taxon>
        <taxon>Chitinophaga</taxon>
    </lineage>
</organism>
<keyword evidence="2" id="KW-1185">Reference proteome</keyword>
<dbReference type="AlphaFoldDB" id="A0A6B9ZNV1"/>
<dbReference type="RefSeq" id="WP_162335373.1">
    <property type="nucleotide sequence ID" value="NZ_CP048113.1"/>
</dbReference>